<proteinExistence type="predicted"/>
<sequence length="129" mass="14871">MRDEARKWLEQAIEDLNTAKDIINAGHYYASAFWSQQAAEKALKAFLIEKGKIVRTHDLNEIVEIIKQELGVSVDEIFEDANKLTVHYTISRYPDAANGVPARIYTRSDAEELLVRAQRVIEWVKRNLQ</sequence>
<organism evidence="2 3">
    <name type="scientific">Sulfolobus tengchongensis</name>
    <dbReference type="NCBI Taxonomy" id="207809"/>
    <lineage>
        <taxon>Archaea</taxon>
        <taxon>Thermoproteota</taxon>
        <taxon>Thermoprotei</taxon>
        <taxon>Sulfolobales</taxon>
        <taxon>Sulfolobaceae</taxon>
        <taxon>Sulfolobus</taxon>
    </lineage>
</organism>
<feature type="domain" description="HEPN" evidence="1">
    <location>
        <begin position="9"/>
        <end position="120"/>
    </location>
</feature>
<dbReference type="AlphaFoldDB" id="A0AAX4KWE0"/>
<protein>
    <submittedName>
        <fullName evidence="2">HEPN domain-containing protein</fullName>
    </submittedName>
</protein>
<reference evidence="2 3" key="1">
    <citation type="submission" date="2024-02" db="EMBL/GenBank/DDBJ databases">
        <title>STSV induces naive adaptation in Sulfolobus.</title>
        <authorList>
            <person name="Xiang X."/>
            <person name="Song M."/>
        </authorList>
    </citation>
    <scope>NUCLEOTIDE SEQUENCE [LARGE SCALE GENOMIC DNA]</scope>
    <source>
        <strain evidence="2 3">RT2</strain>
    </source>
</reference>
<evidence type="ECO:0000313" key="3">
    <source>
        <dbReference type="Proteomes" id="UP001432202"/>
    </source>
</evidence>
<name>A0AAX4KWE0_9CREN</name>
<accession>A0AAX4KWE0</accession>
<evidence type="ECO:0000313" key="2">
    <source>
        <dbReference type="EMBL" id="WWQ59224.1"/>
    </source>
</evidence>
<keyword evidence="3" id="KW-1185">Reference proteome</keyword>
<dbReference type="InterPro" id="IPR007842">
    <property type="entry name" value="HEPN_dom"/>
</dbReference>
<dbReference type="EMBL" id="CP146016">
    <property type="protein sequence ID" value="WWQ59224.1"/>
    <property type="molecule type" value="Genomic_DNA"/>
</dbReference>
<dbReference type="RefSeq" id="WP_338598223.1">
    <property type="nucleotide sequence ID" value="NZ_CP146016.1"/>
</dbReference>
<evidence type="ECO:0000259" key="1">
    <source>
        <dbReference type="PROSITE" id="PS50910"/>
    </source>
</evidence>
<dbReference type="Proteomes" id="UP001432202">
    <property type="component" value="Chromosome"/>
</dbReference>
<dbReference type="SMART" id="SM00748">
    <property type="entry name" value="HEPN"/>
    <property type="match status" value="1"/>
</dbReference>
<dbReference type="Gene3D" id="1.20.120.330">
    <property type="entry name" value="Nucleotidyltransferases domain 2"/>
    <property type="match status" value="1"/>
</dbReference>
<dbReference type="GeneID" id="89336467"/>
<gene>
    <name evidence="2" type="ORF">V6M85_06825</name>
</gene>
<dbReference type="Pfam" id="PF05168">
    <property type="entry name" value="HEPN"/>
    <property type="match status" value="1"/>
</dbReference>
<dbReference type="SUPFAM" id="SSF81593">
    <property type="entry name" value="Nucleotidyltransferase substrate binding subunit/domain"/>
    <property type="match status" value="1"/>
</dbReference>
<dbReference type="PROSITE" id="PS50910">
    <property type="entry name" value="HEPN"/>
    <property type="match status" value="1"/>
</dbReference>